<dbReference type="AlphaFoldDB" id="A0A1P8MWX8"/>
<accession>A0A1P8MWX8</accession>
<evidence type="ECO:0000256" key="4">
    <source>
        <dbReference type="ARBA" id="ARBA00023163"/>
    </source>
</evidence>
<evidence type="ECO:0000256" key="2">
    <source>
        <dbReference type="ARBA" id="ARBA00023015"/>
    </source>
</evidence>
<gene>
    <name evidence="6" type="ORF">BWR18_13575</name>
</gene>
<dbReference type="InterPro" id="IPR036388">
    <property type="entry name" value="WH-like_DNA-bd_sf"/>
</dbReference>
<dbReference type="GO" id="GO:0003700">
    <property type="term" value="F:DNA-binding transcription factor activity"/>
    <property type="evidence" value="ECO:0007669"/>
    <property type="project" value="InterPro"/>
</dbReference>
<protein>
    <recommendedName>
        <fullName evidence="5">HTH lysR-type domain-containing protein</fullName>
    </recommendedName>
</protein>
<comment type="similarity">
    <text evidence="1">Belongs to the LysR transcriptional regulatory family.</text>
</comment>
<evidence type="ECO:0000256" key="1">
    <source>
        <dbReference type="ARBA" id="ARBA00009437"/>
    </source>
</evidence>
<evidence type="ECO:0000256" key="3">
    <source>
        <dbReference type="ARBA" id="ARBA00023125"/>
    </source>
</evidence>
<evidence type="ECO:0000313" key="6">
    <source>
        <dbReference type="EMBL" id="APX12596.1"/>
    </source>
</evidence>
<dbReference type="PANTHER" id="PTHR30126:SF40">
    <property type="entry name" value="HTH-TYPE TRANSCRIPTIONAL REGULATOR GLTR"/>
    <property type="match status" value="1"/>
</dbReference>
<dbReference type="KEGG" id="tom:BWR18_13575"/>
<proteinExistence type="inferred from homology"/>
<keyword evidence="3" id="KW-0238">DNA-binding</keyword>
<evidence type="ECO:0000313" key="7">
    <source>
        <dbReference type="Proteomes" id="UP000186336"/>
    </source>
</evidence>
<dbReference type="SUPFAM" id="SSF46785">
    <property type="entry name" value="Winged helix' DNA-binding domain"/>
    <property type="match status" value="1"/>
</dbReference>
<keyword evidence="4" id="KW-0804">Transcription</keyword>
<dbReference type="EMBL" id="CP019312">
    <property type="protein sequence ID" value="APX12596.1"/>
    <property type="molecule type" value="Genomic_DNA"/>
</dbReference>
<keyword evidence="7" id="KW-1185">Reference proteome</keyword>
<dbReference type="InterPro" id="IPR036390">
    <property type="entry name" value="WH_DNA-bd_sf"/>
</dbReference>
<feature type="domain" description="HTH lysR-type" evidence="5">
    <location>
        <begin position="19"/>
        <end position="76"/>
    </location>
</feature>
<dbReference type="GO" id="GO:0000976">
    <property type="term" value="F:transcription cis-regulatory region binding"/>
    <property type="evidence" value="ECO:0007669"/>
    <property type="project" value="TreeGrafter"/>
</dbReference>
<dbReference type="Proteomes" id="UP000186336">
    <property type="component" value="Chromosome"/>
</dbReference>
<dbReference type="Gene3D" id="1.10.10.10">
    <property type="entry name" value="Winged helix-like DNA-binding domain superfamily/Winged helix DNA-binding domain"/>
    <property type="match status" value="1"/>
</dbReference>
<name>A0A1P8MWX8_9RHOB</name>
<organism evidence="6 7">
    <name type="scientific">Tateyamaria omphalii</name>
    <dbReference type="NCBI Taxonomy" id="299262"/>
    <lineage>
        <taxon>Bacteria</taxon>
        <taxon>Pseudomonadati</taxon>
        <taxon>Pseudomonadota</taxon>
        <taxon>Alphaproteobacteria</taxon>
        <taxon>Rhodobacterales</taxon>
        <taxon>Roseobacteraceae</taxon>
        <taxon>Tateyamaria</taxon>
    </lineage>
</organism>
<dbReference type="PROSITE" id="PS50931">
    <property type="entry name" value="HTH_LYSR"/>
    <property type="match status" value="1"/>
</dbReference>
<evidence type="ECO:0000259" key="5">
    <source>
        <dbReference type="PROSITE" id="PS50931"/>
    </source>
</evidence>
<dbReference type="STRING" id="299262.BWR18_13575"/>
<keyword evidence="2" id="KW-0805">Transcription regulation</keyword>
<dbReference type="Pfam" id="PF00126">
    <property type="entry name" value="HTH_1"/>
    <property type="match status" value="1"/>
</dbReference>
<dbReference type="InterPro" id="IPR000847">
    <property type="entry name" value="LysR_HTH_N"/>
</dbReference>
<dbReference type="PANTHER" id="PTHR30126">
    <property type="entry name" value="HTH-TYPE TRANSCRIPTIONAL REGULATOR"/>
    <property type="match status" value="1"/>
</dbReference>
<reference evidence="6 7" key="1">
    <citation type="submission" date="2017-01" db="EMBL/GenBank/DDBJ databases">
        <title>Complete genome of Tateyamaria omphalii DOK1-4 isolated from seawater in Dokdo.</title>
        <authorList>
            <person name="Kim J.H."/>
            <person name="Chi W.-J."/>
        </authorList>
    </citation>
    <scope>NUCLEOTIDE SEQUENCE [LARGE SCALE GENOMIC DNA]</scope>
    <source>
        <strain evidence="6 7">DOK1-4</strain>
    </source>
</reference>
<sequence>MGLPVNAPTRNLTDANQPLLFEMIRSFTTLAQTLNLSHAVAELNSTRQTVRRHISQLEELRGEELFRTRDRRYELTEAGEAALPEARELLMHARAWSKGQTGVRSALQYLQAKAGDWVFYQQQQPIGDIWHDESILLRETYRAWVMGAGEIENPALAHVRPYLMVYRNSDSGWICVEFGQRSAYVNWFGQDYARSSIGRPIARLPAGEEFGRMLDQSFLDIQTTQMARLDHVFTRMPGRNDAGPVTMAYQRLMMAGFFPDRSSAVTTLVVPTVNVKIAALDEAQRADLAEIEPPDFDPAHATFENLAKPPP</sequence>